<sequence>MITLDVVGPRRSRWVQPFADLVAPAPSSDWFRQVAHRRVFVYDRIRPYLTRLTLTAVVATGYLALPSVAWWAWALLALPVVQGVLEVRLEPLVRASSARDAARAPVAGLDAALSGVARGAYERRWLNVTGILGGVAAAATVLGVAFGTTAGAPTGWLKVATFLVGILYATSACAGPLLESTTYSALSRGGTVMRSLRWAAWPALVVLAAVVVALSTAIGAWPASAVPYAYLSCGAAAYLGLRTREHDRAVGAGGLVAKHAQDEAASRLARGLHDVVSPRVRLLERLMAVEEVDPADAVRLAAFVEDFKYLHAKARDGLSIDESLLPDLRTTVRQACGPRGVQVDLDLDLLVDGPEGDAGTGPRRTTGGVPHKVNKDFARDVVSTLTLNAVDAYDDAGTPRRSRTLRIAVRMVDGAVVVAVTDALDLVPDAVWENPRGNLRNVRSTVTDRGGTLRQVPRPAGGKTIEARWPDTYRSLLDMEEDDR</sequence>
<organism evidence="2">
    <name type="scientific">Cellulosimicrobium sp. ES-005</name>
    <dbReference type="NCBI Taxonomy" id="3163031"/>
    <lineage>
        <taxon>Bacteria</taxon>
        <taxon>Bacillati</taxon>
        <taxon>Actinomycetota</taxon>
        <taxon>Actinomycetes</taxon>
        <taxon>Micrococcales</taxon>
        <taxon>Promicromonosporaceae</taxon>
        <taxon>Cellulosimicrobium</taxon>
    </lineage>
</organism>
<evidence type="ECO:0008006" key="3">
    <source>
        <dbReference type="Google" id="ProtNLM"/>
    </source>
</evidence>
<evidence type="ECO:0000256" key="1">
    <source>
        <dbReference type="SAM" id="Phobius"/>
    </source>
</evidence>
<keyword evidence="1" id="KW-0812">Transmembrane</keyword>
<evidence type="ECO:0000313" key="2">
    <source>
        <dbReference type="EMBL" id="XCH30677.1"/>
    </source>
</evidence>
<protein>
    <recommendedName>
        <fullName evidence="3">Histidine kinase</fullName>
    </recommendedName>
</protein>
<feature type="transmembrane region" description="Helical" evidence="1">
    <location>
        <begin position="48"/>
        <end position="65"/>
    </location>
</feature>
<dbReference type="EMBL" id="CP159290">
    <property type="protein sequence ID" value="XCH30677.1"/>
    <property type="molecule type" value="Genomic_DNA"/>
</dbReference>
<proteinExistence type="predicted"/>
<reference evidence="2" key="1">
    <citation type="submission" date="2024-06" db="EMBL/GenBank/DDBJ databases">
        <title>Complete genome sequence of the cellulolytic actinobacterium, Cellulosimicrobium ES-005.</title>
        <authorList>
            <person name="Matthews C.T."/>
            <person name="Underwood K.D."/>
            <person name="Ghanchi K.M."/>
            <person name="Fields S.D."/>
            <person name="Gardner S.G."/>
        </authorList>
    </citation>
    <scope>NUCLEOTIDE SEQUENCE</scope>
    <source>
        <strain evidence="2">ES-005</strain>
    </source>
</reference>
<name>A0AAU8G2P5_9MICO</name>
<dbReference type="AlphaFoldDB" id="A0AAU8G2P5"/>
<gene>
    <name evidence="2" type="ORF">ABRQ22_03060</name>
</gene>
<feature type="transmembrane region" description="Helical" evidence="1">
    <location>
        <begin position="198"/>
        <end position="219"/>
    </location>
</feature>
<feature type="transmembrane region" description="Helical" evidence="1">
    <location>
        <begin position="159"/>
        <end position="178"/>
    </location>
</feature>
<feature type="transmembrane region" description="Helical" evidence="1">
    <location>
        <begin position="125"/>
        <end position="147"/>
    </location>
</feature>
<keyword evidence="1" id="KW-1133">Transmembrane helix</keyword>
<keyword evidence="1" id="KW-0472">Membrane</keyword>
<accession>A0AAU8G2P5</accession>
<dbReference type="RefSeq" id="WP_253052779.1">
    <property type="nucleotide sequence ID" value="NZ_CP159290.1"/>
</dbReference>